<comment type="caution">
    <text evidence="2">The sequence shown here is derived from an EMBL/GenBank/DDBJ whole genome shotgun (WGS) entry which is preliminary data.</text>
</comment>
<feature type="region of interest" description="Disordered" evidence="1">
    <location>
        <begin position="1"/>
        <end position="112"/>
    </location>
</feature>
<feature type="compositionally biased region" description="Basic and acidic residues" evidence="1">
    <location>
        <begin position="65"/>
        <end position="75"/>
    </location>
</feature>
<feature type="compositionally biased region" description="Polar residues" evidence="1">
    <location>
        <begin position="52"/>
        <end position="61"/>
    </location>
</feature>
<sequence length="721" mass="80787">MTTQNAAHKPGILPKTTPRTPATTKTPQRRNSDLSYGTGKITTPRPARLYTALSSRPQTPISGKGRSEDGDRTETTPKGTTRKLLTRVSDALGFSPPRKNRTQPPDTAANTSEEALDHTIKHRAYNIPTFTSDEYRTATHDHTREHGHIFDGASDTNFSDEYGQDMEIDLYSGDPEGIINAYTVCMNDAKVALNRLRATIPEILETEGFPQEVVDATRNIHERVTGRETRAILAELEMLRLEASSSRNTAERKMNSLQDKLASRDQLIDKMGTQLDNLSTTVTAMAAKLDANFEWIQKAQQLANTRTTPTNAGTQPQSTLGPTYRPTKTITTTPNPKANNPLMPHHPTRLIIKFNAKPTEEETRTRPDQKQLVTQINEALQSDENAKHLRVVALKWTANGNCVLQTRADQTGEELAKFSSLFQDILTKPGQISTIQLDRKWTKIQVDLVRTGAFDMNPTIYGQDTLMQEALINNPILSRLKITNQMRWLRRPEDLLTTNHSSVVLAVEESDEANFLLHEMKSLAMFGRSCPVRLFADRPPVTQCSRCQRFDHVADKCSLEVRCKYCGEPHSAKEHQAKCTNCMAEAQAEDTMDVDSASPCTHRLCCINCKEKRQETDHTADSRRCPERTSRYGAARANEKKKALDSSWQQVKTRGGRRRDTQLQAQPGEKTRNRFEPIEPERTMDDRAQDLVRAAAASRITISKDEALAKLLATSKSVSGQ</sequence>
<keyword evidence="3" id="KW-1185">Reference proteome</keyword>
<feature type="compositionally biased region" description="Polar residues" evidence="1">
    <location>
        <begin position="102"/>
        <end position="112"/>
    </location>
</feature>
<dbReference type="AlphaFoldDB" id="A0AAD2H0D8"/>
<reference evidence="2" key="1">
    <citation type="submission" date="2023-11" db="EMBL/GenBank/DDBJ databases">
        <authorList>
            <person name="De Vega J J."/>
            <person name="De Vega J J."/>
        </authorList>
    </citation>
    <scope>NUCLEOTIDE SEQUENCE</scope>
</reference>
<dbReference type="Proteomes" id="UP001295794">
    <property type="component" value="Unassembled WGS sequence"/>
</dbReference>
<evidence type="ECO:0000313" key="3">
    <source>
        <dbReference type="Proteomes" id="UP001295794"/>
    </source>
</evidence>
<evidence type="ECO:0008006" key="4">
    <source>
        <dbReference type="Google" id="ProtNLM"/>
    </source>
</evidence>
<feature type="compositionally biased region" description="Polar residues" evidence="1">
    <location>
        <begin position="304"/>
        <end position="321"/>
    </location>
</feature>
<dbReference type="EMBL" id="CAVNYO010000109">
    <property type="protein sequence ID" value="CAK5266370.1"/>
    <property type="molecule type" value="Genomic_DNA"/>
</dbReference>
<gene>
    <name evidence="2" type="ORF">MYCIT1_LOCUS8065</name>
</gene>
<evidence type="ECO:0000313" key="2">
    <source>
        <dbReference type="EMBL" id="CAK5266370.1"/>
    </source>
</evidence>
<name>A0AAD2H0D8_9AGAR</name>
<organism evidence="2 3">
    <name type="scientific">Mycena citricolor</name>
    <dbReference type="NCBI Taxonomy" id="2018698"/>
    <lineage>
        <taxon>Eukaryota</taxon>
        <taxon>Fungi</taxon>
        <taxon>Dikarya</taxon>
        <taxon>Basidiomycota</taxon>
        <taxon>Agaricomycotina</taxon>
        <taxon>Agaricomycetes</taxon>
        <taxon>Agaricomycetidae</taxon>
        <taxon>Agaricales</taxon>
        <taxon>Marasmiineae</taxon>
        <taxon>Mycenaceae</taxon>
        <taxon>Mycena</taxon>
    </lineage>
</organism>
<evidence type="ECO:0000256" key="1">
    <source>
        <dbReference type="SAM" id="MobiDB-lite"/>
    </source>
</evidence>
<feature type="compositionally biased region" description="Basic and acidic residues" evidence="1">
    <location>
        <begin position="617"/>
        <end position="630"/>
    </location>
</feature>
<protein>
    <recommendedName>
        <fullName evidence="4">Gag-like protein</fullName>
    </recommendedName>
</protein>
<accession>A0AAD2H0D8</accession>
<feature type="region of interest" description="Disordered" evidence="1">
    <location>
        <begin position="617"/>
        <end position="685"/>
    </location>
</feature>
<feature type="compositionally biased region" description="Low complexity" evidence="1">
    <location>
        <begin position="14"/>
        <end position="26"/>
    </location>
</feature>
<feature type="region of interest" description="Disordered" evidence="1">
    <location>
        <begin position="304"/>
        <end position="326"/>
    </location>
</feature>
<proteinExistence type="predicted"/>
<feature type="compositionally biased region" description="Basic and acidic residues" evidence="1">
    <location>
        <begin position="669"/>
        <end position="685"/>
    </location>
</feature>